<dbReference type="InterPro" id="IPR021109">
    <property type="entry name" value="Peptidase_aspartic_dom_sf"/>
</dbReference>
<gene>
    <name evidence="7" type="ORF">WHR41_07067</name>
</gene>
<proteinExistence type="inferred from homology"/>
<sequence length="388" mass="41993">MAVAETRATLIRNPEYERNGLRSYSHAVQKYNITPTRPGQVPLEDVEHNALYIAEVGIGTPPQTLKLNFDTGSADTWSSTWKDTAGTWKITYGDNSEASGTVGTDNLTVGGLVVKDQAIELATNISQAFLDNKGDGLLGLAFGSANAVKPGPVTTPVENMILQDDIPPSAELFTAWLGNRSEQSFFTFGYIDRHALEGKEPVYTPIDTNDGFWMFESSLASINGGYYDRSGNRAIADTGTTLCLVGDAFCERIYGEIPGATYNAQQQGWVFPTTTDLSTLPTVAFSIGDGLFQIKPGDFAFQDLPDGTTYGGIQSRGSQDFDVLGCVFLRCVYAIFDQGKGRFGCVQRGLPAMPVQPTPSTVTATVSSKKPRKRARFLSCCLKDDDSD</sequence>
<dbReference type="SUPFAM" id="SSF50630">
    <property type="entry name" value="Acid proteases"/>
    <property type="match status" value="1"/>
</dbReference>
<dbReference type="Gene3D" id="2.40.70.10">
    <property type="entry name" value="Acid Proteases"/>
    <property type="match status" value="3"/>
</dbReference>
<dbReference type="InterPro" id="IPR034163">
    <property type="entry name" value="Aspergillopepsin-like_cat_dom"/>
</dbReference>
<dbReference type="RefSeq" id="XP_069227628.1">
    <property type="nucleotide sequence ID" value="XM_069375672.1"/>
</dbReference>
<reference evidence="7 8" key="1">
    <citation type="journal article" date="2020" name="Microbiol. Resour. Announc.">
        <title>Draft Genome Sequence of a Cladosporium Species Isolated from the Mesophotic Ascidian Didemnum maculosum.</title>
        <authorList>
            <person name="Gioti A."/>
            <person name="Siaperas R."/>
            <person name="Nikolaivits E."/>
            <person name="Le Goff G."/>
            <person name="Ouazzani J."/>
            <person name="Kotoulas G."/>
            <person name="Topakas E."/>
        </authorList>
    </citation>
    <scope>NUCLEOTIDE SEQUENCE [LARGE SCALE GENOMIC DNA]</scope>
    <source>
        <strain evidence="7 8">TM138-S3</strain>
    </source>
</reference>
<comment type="similarity">
    <text evidence="1 5">Belongs to the peptidase A1 family.</text>
</comment>
<accession>A0AB34KKD3</accession>
<evidence type="ECO:0000256" key="3">
    <source>
        <dbReference type="ARBA" id="ARBA00022750"/>
    </source>
</evidence>
<organism evidence="7 8">
    <name type="scientific">Cladosporium halotolerans</name>
    <dbReference type="NCBI Taxonomy" id="1052096"/>
    <lineage>
        <taxon>Eukaryota</taxon>
        <taxon>Fungi</taxon>
        <taxon>Dikarya</taxon>
        <taxon>Ascomycota</taxon>
        <taxon>Pezizomycotina</taxon>
        <taxon>Dothideomycetes</taxon>
        <taxon>Dothideomycetidae</taxon>
        <taxon>Cladosporiales</taxon>
        <taxon>Cladosporiaceae</taxon>
        <taxon>Cladosporium</taxon>
    </lineage>
</organism>
<keyword evidence="4 5" id="KW-0378">Hydrolase</keyword>
<dbReference type="Pfam" id="PF00026">
    <property type="entry name" value="Asp"/>
    <property type="match status" value="2"/>
</dbReference>
<dbReference type="InterPro" id="IPR001969">
    <property type="entry name" value="Aspartic_peptidase_AS"/>
</dbReference>
<dbReference type="PROSITE" id="PS51767">
    <property type="entry name" value="PEPTIDASE_A1"/>
    <property type="match status" value="1"/>
</dbReference>
<dbReference type="GO" id="GO:0006508">
    <property type="term" value="P:proteolysis"/>
    <property type="evidence" value="ECO:0007669"/>
    <property type="project" value="UniProtKB-KW"/>
</dbReference>
<dbReference type="Proteomes" id="UP000803884">
    <property type="component" value="Unassembled WGS sequence"/>
</dbReference>
<dbReference type="GO" id="GO:0004190">
    <property type="term" value="F:aspartic-type endopeptidase activity"/>
    <property type="evidence" value="ECO:0007669"/>
    <property type="project" value="UniProtKB-KW"/>
</dbReference>
<evidence type="ECO:0000313" key="7">
    <source>
        <dbReference type="EMBL" id="KAL1584522.1"/>
    </source>
</evidence>
<dbReference type="InterPro" id="IPR033121">
    <property type="entry name" value="PEPTIDASE_A1"/>
</dbReference>
<evidence type="ECO:0000313" key="8">
    <source>
        <dbReference type="Proteomes" id="UP000803884"/>
    </source>
</evidence>
<dbReference type="PANTHER" id="PTHR47966">
    <property type="entry name" value="BETA-SITE APP-CLEAVING ENZYME, ISOFORM A-RELATED"/>
    <property type="match status" value="1"/>
</dbReference>
<keyword evidence="8" id="KW-1185">Reference proteome</keyword>
<dbReference type="InterPro" id="IPR001461">
    <property type="entry name" value="Aspartic_peptidase_A1"/>
</dbReference>
<evidence type="ECO:0000256" key="4">
    <source>
        <dbReference type="ARBA" id="ARBA00022801"/>
    </source>
</evidence>
<dbReference type="CDD" id="cd06097">
    <property type="entry name" value="Aspergillopepsin_like"/>
    <property type="match status" value="1"/>
</dbReference>
<comment type="caution">
    <text evidence="7">The sequence shown here is derived from an EMBL/GenBank/DDBJ whole genome shotgun (WGS) entry which is preliminary data.</text>
</comment>
<protein>
    <recommendedName>
        <fullName evidence="6">Peptidase A1 domain-containing protein</fullName>
    </recommendedName>
</protein>
<evidence type="ECO:0000259" key="6">
    <source>
        <dbReference type="PROSITE" id="PS51767"/>
    </source>
</evidence>
<dbReference type="PROSITE" id="PS00141">
    <property type="entry name" value="ASP_PROTEASE"/>
    <property type="match status" value="1"/>
</dbReference>
<name>A0AB34KKD3_9PEZI</name>
<dbReference type="PANTHER" id="PTHR47966:SF1">
    <property type="entry name" value="ASPARTYL PROTEINASE"/>
    <property type="match status" value="1"/>
</dbReference>
<dbReference type="GeneID" id="96008510"/>
<keyword evidence="2 5" id="KW-0645">Protease</keyword>
<evidence type="ECO:0000256" key="5">
    <source>
        <dbReference type="RuleBase" id="RU000454"/>
    </source>
</evidence>
<dbReference type="PRINTS" id="PR00792">
    <property type="entry name" value="PEPSIN"/>
</dbReference>
<dbReference type="EMBL" id="JAAQHG020000025">
    <property type="protein sequence ID" value="KAL1584522.1"/>
    <property type="molecule type" value="Genomic_DNA"/>
</dbReference>
<keyword evidence="3 5" id="KW-0064">Aspartyl protease</keyword>
<dbReference type="AlphaFoldDB" id="A0AB34KKD3"/>
<evidence type="ECO:0000256" key="1">
    <source>
        <dbReference type="ARBA" id="ARBA00007447"/>
    </source>
</evidence>
<feature type="domain" description="Peptidase A1" evidence="6">
    <location>
        <begin position="52"/>
        <end position="346"/>
    </location>
</feature>
<evidence type="ECO:0000256" key="2">
    <source>
        <dbReference type="ARBA" id="ARBA00022670"/>
    </source>
</evidence>